<proteinExistence type="predicted"/>
<comment type="caution">
    <text evidence="3">The sequence shown here is derived from an EMBL/GenBank/DDBJ whole genome shotgun (WGS) entry which is preliminary data.</text>
</comment>
<gene>
    <name evidence="3" type="ORF">HaLaN_00335</name>
</gene>
<feature type="region of interest" description="Disordered" evidence="2">
    <location>
        <begin position="365"/>
        <end position="391"/>
    </location>
</feature>
<feature type="coiled-coil region" evidence="1">
    <location>
        <begin position="54"/>
        <end position="116"/>
    </location>
</feature>
<accession>A0A699Y941</accession>
<feature type="non-terminal residue" evidence="3">
    <location>
        <position position="391"/>
    </location>
</feature>
<dbReference type="Proteomes" id="UP000485058">
    <property type="component" value="Unassembled WGS sequence"/>
</dbReference>
<feature type="non-terminal residue" evidence="3">
    <location>
        <position position="1"/>
    </location>
</feature>
<dbReference type="PANTHER" id="PTHR32215">
    <property type="entry name" value="CILIA- AND FLAGELLA-ASSOCIATED PROTEIN 57"/>
    <property type="match status" value="1"/>
</dbReference>
<evidence type="ECO:0000313" key="4">
    <source>
        <dbReference type="Proteomes" id="UP000485058"/>
    </source>
</evidence>
<dbReference type="EMBL" id="BLLF01000009">
    <property type="protein sequence ID" value="GFH05811.1"/>
    <property type="molecule type" value="Genomic_DNA"/>
</dbReference>
<sequence length="391" mass="43886">MEHLQQLDTLKAQLAEEAIMRQQDDMLHDEYALQAEVDFEEASDRMANTMGKAMAEAESRENRLKTDLSIMKRANLRLKGEKAMDTKKADRLIKDNTTLKDQVADLQLTIEKLHNEVKERALVMAESHALLATLRRKVADLEKHKFVLEHKTESLVAELQPRKAEVRQLAGAIEGQQTELLHTVDKVGKLTRVIEEKESFIRSLKSELNTAKLRVMHQEGLLRIFSSDVAQVFNASELPGSAPGPYPGQRSAKQKGLEELYHKYCSNGGVMPKSNQQVEEELTRHLHMSELRTALAHHKLAISDKRASSDKRLLMHQNVQLLRELQEASQSGRALAQRLEGARTSVRELSTRYRLVEAKLKGLAEEDAAAGEEAASPAQAATPPLTTDPSF</sequence>
<name>A0A699Y941_HAELA</name>
<evidence type="ECO:0000313" key="3">
    <source>
        <dbReference type="EMBL" id="GFH05811.1"/>
    </source>
</evidence>
<dbReference type="AlphaFoldDB" id="A0A699Y941"/>
<reference evidence="3 4" key="1">
    <citation type="submission" date="2020-02" db="EMBL/GenBank/DDBJ databases">
        <title>Draft genome sequence of Haematococcus lacustris strain NIES-144.</title>
        <authorList>
            <person name="Morimoto D."/>
            <person name="Nakagawa S."/>
            <person name="Yoshida T."/>
            <person name="Sawayama S."/>
        </authorList>
    </citation>
    <scope>NUCLEOTIDE SEQUENCE [LARGE SCALE GENOMIC DNA]</scope>
    <source>
        <strain evidence="3 4">NIES-144</strain>
    </source>
</reference>
<dbReference type="InterPro" id="IPR052993">
    <property type="entry name" value="CFA-57"/>
</dbReference>
<keyword evidence="1" id="KW-0175">Coiled coil</keyword>
<keyword evidence="4" id="KW-1185">Reference proteome</keyword>
<evidence type="ECO:0000256" key="2">
    <source>
        <dbReference type="SAM" id="MobiDB-lite"/>
    </source>
</evidence>
<feature type="compositionally biased region" description="Low complexity" evidence="2">
    <location>
        <begin position="371"/>
        <end position="381"/>
    </location>
</feature>
<protein>
    <submittedName>
        <fullName evidence="3">WD_REPEATS_REGION domain-containing protein</fullName>
    </submittedName>
</protein>
<dbReference type="PANTHER" id="PTHR32215:SF0">
    <property type="entry name" value="CILIA- AND FLAGELLA-ASSOCIATED PROTEIN 57"/>
    <property type="match status" value="1"/>
</dbReference>
<organism evidence="3 4">
    <name type="scientific">Haematococcus lacustris</name>
    <name type="common">Green alga</name>
    <name type="synonym">Haematococcus pluvialis</name>
    <dbReference type="NCBI Taxonomy" id="44745"/>
    <lineage>
        <taxon>Eukaryota</taxon>
        <taxon>Viridiplantae</taxon>
        <taxon>Chlorophyta</taxon>
        <taxon>core chlorophytes</taxon>
        <taxon>Chlorophyceae</taxon>
        <taxon>CS clade</taxon>
        <taxon>Chlamydomonadales</taxon>
        <taxon>Haematococcaceae</taxon>
        <taxon>Haematococcus</taxon>
    </lineage>
</organism>
<evidence type="ECO:0000256" key="1">
    <source>
        <dbReference type="SAM" id="Coils"/>
    </source>
</evidence>